<sequence>MDQSKKRTSTVEQFQYLGRWVDKSYFRAFVYDKNGQQKLANNYNEFESLTDSGIWFASKPEPEASNGRKRKDGIIQSDS</sequence>
<evidence type="ECO:0000256" key="1">
    <source>
        <dbReference type="SAM" id="MobiDB-lite"/>
    </source>
</evidence>
<reference evidence="2" key="1">
    <citation type="submission" date="2020-04" db="EMBL/GenBank/DDBJ databases">
        <authorList>
            <person name="Chiriac C."/>
            <person name="Salcher M."/>
            <person name="Ghai R."/>
            <person name="Kavagutti S V."/>
        </authorList>
    </citation>
    <scope>NUCLEOTIDE SEQUENCE</scope>
</reference>
<accession>A0A6J5LIG8</accession>
<feature type="region of interest" description="Disordered" evidence="1">
    <location>
        <begin position="57"/>
        <end position="79"/>
    </location>
</feature>
<protein>
    <submittedName>
        <fullName evidence="2">Uncharacterized protein</fullName>
    </submittedName>
</protein>
<organism evidence="2">
    <name type="scientific">uncultured Caudovirales phage</name>
    <dbReference type="NCBI Taxonomy" id="2100421"/>
    <lineage>
        <taxon>Viruses</taxon>
        <taxon>Duplodnaviria</taxon>
        <taxon>Heunggongvirae</taxon>
        <taxon>Uroviricota</taxon>
        <taxon>Caudoviricetes</taxon>
        <taxon>Peduoviridae</taxon>
        <taxon>Maltschvirus</taxon>
        <taxon>Maltschvirus maltsch</taxon>
    </lineage>
</organism>
<gene>
    <name evidence="2" type="ORF">UFOVP265_58</name>
</gene>
<dbReference type="EMBL" id="LR796278">
    <property type="protein sequence ID" value="CAB4133971.1"/>
    <property type="molecule type" value="Genomic_DNA"/>
</dbReference>
<proteinExistence type="predicted"/>
<name>A0A6J5LIG8_9CAUD</name>
<evidence type="ECO:0000313" key="2">
    <source>
        <dbReference type="EMBL" id="CAB4133971.1"/>
    </source>
</evidence>